<dbReference type="Proteomes" id="UP000444174">
    <property type="component" value="Unassembled WGS sequence"/>
</dbReference>
<proteinExistence type="predicted"/>
<accession>A0A843YGG4</accession>
<evidence type="ECO:0000313" key="4">
    <source>
        <dbReference type="Proteomes" id="UP000444174"/>
    </source>
</evidence>
<evidence type="ECO:0000256" key="1">
    <source>
        <dbReference type="SAM" id="MobiDB-lite"/>
    </source>
</evidence>
<dbReference type="AlphaFoldDB" id="A0A843YGG4"/>
<dbReference type="PROSITE" id="PS51782">
    <property type="entry name" value="LYSM"/>
    <property type="match status" value="1"/>
</dbReference>
<keyword evidence="4" id="KW-1185">Reference proteome</keyword>
<dbReference type="InterPro" id="IPR036779">
    <property type="entry name" value="LysM_dom_sf"/>
</dbReference>
<organism evidence="3 4">
    <name type="scientific">Tritonibacter litoralis</name>
    <dbReference type="NCBI Taxonomy" id="2662264"/>
    <lineage>
        <taxon>Bacteria</taxon>
        <taxon>Pseudomonadati</taxon>
        <taxon>Pseudomonadota</taxon>
        <taxon>Alphaproteobacteria</taxon>
        <taxon>Rhodobacterales</taxon>
        <taxon>Paracoccaceae</taxon>
        <taxon>Tritonibacter</taxon>
    </lineage>
</organism>
<comment type="caution">
    <text evidence="3">The sequence shown here is derived from an EMBL/GenBank/DDBJ whole genome shotgun (WGS) entry which is preliminary data.</text>
</comment>
<feature type="compositionally biased region" description="Low complexity" evidence="1">
    <location>
        <begin position="61"/>
        <end position="75"/>
    </location>
</feature>
<dbReference type="SMART" id="SM00257">
    <property type="entry name" value="LysM"/>
    <property type="match status" value="1"/>
</dbReference>
<dbReference type="Gene3D" id="3.10.350.10">
    <property type="entry name" value="LysM domain"/>
    <property type="match status" value="1"/>
</dbReference>
<protein>
    <submittedName>
        <fullName evidence="3">LysM peptidoglycan-binding domain-containing protein</fullName>
    </submittedName>
</protein>
<dbReference type="Pfam" id="PF01476">
    <property type="entry name" value="LysM"/>
    <property type="match status" value="1"/>
</dbReference>
<name>A0A843YGG4_9RHOB</name>
<gene>
    <name evidence="3" type="ORF">GFB49_19325</name>
</gene>
<sequence>MNAPVDTNTTKTYQLQRGDTLSAVARRNGTTVPALAKANGIADPNRVDAGQTIVIPAEQVAPASAADAAQAGQEAASDKSDSKPGEVVKPCEKAEKKEEVAKVRAGGDDNVDVFYAEAGGSAKDGVVQGQVGAGMTRMNHAGHFGDSSIFGGSHQLETFTADAKGHAGTDGGVGFKGAAGARMVKEGGTLFVGTDANNPYAEAGGEYELFSSELKGDALLGSDGKRVGAALGGAASATAAKADLMGEINIPIPFTKWTLSLKGKGGVSAGALGAGARGYGYKNLETGRYHLGAGGEAAALLGVKADFDLSLGPSYTSRDRPDGP</sequence>
<feature type="domain" description="LysM" evidence="2">
    <location>
        <begin position="11"/>
        <end position="55"/>
    </location>
</feature>
<evidence type="ECO:0000259" key="2">
    <source>
        <dbReference type="PROSITE" id="PS51782"/>
    </source>
</evidence>
<dbReference type="InterPro" id="IPR018392">
    <property type="entry name" value="LysM"/>
</dbReference>
<feature type="region of interest" description="Disordered" evidence="1">
    <location>
        <begin position="61"/>
        <end position="93"/>
    </location>
</feature>
<reference evidence="3 4" key="1">
    <citation type="submission" date="2019-10" db="EMBL/GenBank/DDBJ databases">
        <title>Epibacterium sp. nov., isolated from seawater.</title>
        <authorList>
            <person name="Zhang X."/>
            <person name="Li N."/>
        </authorList>
    </citation>
    <scope>NUCLEOTIDE SEQUENCE [LARGE SCALE GENOMIC DNA]</scope>
    <source>
        <strain evidence="3 4">SM1979</strain>
    </source>
</reference>
<dbReference type="RefSeq" id="WP_153217726.1">
    <property type="nucleotide sequence ID" value="NZ_WIBF01000019.1"/>
</dbReference>
<dbReference type="SUPFAM" id="SSF54106">
    <property type="entry name" value="LysM domain"/>
    <property type="match status" value="1"/>
</dbReference>
<dbReference type="EMBL" id="WIBF01000019">
    <property type="protein sequence ID" value="MQQ10610.1"/>
    <property type="molecule type" value="Genomic_DNA"/>
</dbReference>
<dbReference type="CDD" id="cd00118">
    <property type="entry name" value="LysM"/>
    <property type="match status" value="1"/>
</dbReference>
<evidence type="ECO:0000313" key="3">
    <source>
        <dbReference type="EMBL" id="MQQ10610.1"/>
    </source>
</evidence>
<feature type="compositionally biased region" description="Basic and acidic residues" evidence="1">
    <location>
        <begin position="76"/>
        <end position="93"/>
    </location>
</feature>